<feature type="non-terminal residue" evidence="4">
    <location>
        <position position="1"/>
    </location>
</feature>
<name>A0ABQ5CBK1_9ASTR</name>
<gene>
    <name evidence="4" type="ORF">Tco_0893854</name>
</gene>
<evidence type="ECO:0000313" key="4">
    <source>
        <dbReference type="EMBL" id="GJT23917.1"/>
    </source>
</evidence>
<feature type="domain" description="Carbohydrate kinase PfkB" evidence="3">
    <location>
        <begin position="72"/>
        <end position="114"/>
    </location>
</feature>
<reference evidence="4" key="1">
    <citation type="journal article" date="2022" name="Int. J. Mol. Sci.">
        <title>Draft Genome of Tanacetum Coccineum: Genomic Comparison of Closely Related Tanacetum-Family Plants.</title>
        <authorList>
            <person name="Yamashiro T."/>
            <person name="Shiraishi A."/>
            <person name="Nakayama K."/>
            <person name="Satake H."/>
        </authorList>
    </citation>
    <scope>NUCLEOTIDE SEQUENCE</scope>
</reference>
<sequence>YEMIFFAYQSMAATALVLADFLMRIWEDVTKDIALSVVMGLRERKRTLQVLLQEGKGVDHVSYNPKSPRIQSQDFHGTVGVFPVKEVDTTGAGDSFVGALLAKIVDDQSVLQMGRMYKPSVFDQLALDLINDWVEDMSRRPHSRLVASTYSRIGLAETCVKRFTSIANVVLV</sequence>
<keyword evidence="1" id="KW-0808">Transferase</keyword>
<dbReference type="EMBL" id="BQNB010014093">
    <property type="protein sequence ID" value="GJT23917.1"/>
    <property type="molecule type" value="Genomic_DNA"/>
</dbReference>
<dbReference type="PROSITE" id="PS00584">
    <property type="entry name" value="PFKB_KINASES_2"/>
    <property type="match status" value="1"/>
</dbReference>
<accession>A0ABQ5CBK1</accession>
<dbReference type="Proteomes" id="UP001151760">
    <property type="component" value="Unassembled WGS sequence"/>
</dbReference>
<evidence type="ECO:0000313" key="5">
    <source>
        <dbReference type="Proteomes" id="UP001151760"/>
    </source>
</evidence>
<evidence type="ECO:0000256" key="1">
    <source>
        <dbReference type="ARBA" id="ARBA00022679"/>
    </source>
</evidence>
<dbReference type="SUPFAM" id="SSF53613">
    <property type="entry name" value="Ribokinase-like"/>
    <property type="match status" value="1"/>
</dbReference>
<protein>
    <submittedName>
        <fullName evidence="4">Probable fructokinase-4</fullName>
    </submittedName>
</protein>
<dbReference type="InterPro" id="IPR011611">
    <property type="entry name" value="PfkB_dom"/>
</dbReference>
<reference evidence="4" key="2">
    <citation type="submission" date="2022-01" db="EMBL/GenBank/DDBJ databases">
        <authorList>
            <person name="Yamashiro T."/>
            <person name="Shiraishi A."/>
            <person name="Satake H."/>
            <person name="Nakayama K."/>
        </authorList>
    </citation>
    <scope>NUCLEOTIDE SEQUENCE</scope>
</reference>
<dbReference type="InterPro" id="IPR029056">
    <property type="entry name" value="Ribokinase-like"/>
</dbReference>
<comment type="caution">
    <text evidence="4">The sequence shown here is derived from an EMBL/GenBank/DDBJ whole genome shotgun (WGS) entry which is preliminary data.</text>
</comment>
<proteinExistence type="predicted"/>
<keyword evidence="5" id="KW-1185">Reference proteome</keyword>
<evidence type="ECO:0000259" key="3">
    <source>
        <dbReference type="Pfam" id="PF00294"/>
    </source>
</evidence>
<dbReference type="InterPro" id="IPR002173">
    <property type="entry name" value="Carboh/pur_kinase_PfkB_CS"/>
</dbReference>
<keyword evidence="2" id="KW-0418">Kinase</keyword>
<organism evidence="4 5">
    <name type="scientific">Tanacetum coccineum</name>
    <dbReference type="NCBI Taxonomy" id="301880"/>
    <lineage>
        <taxon>Eukaryota</taxon>
        <taxon>Viridiplantae</taxon>
        <taxon>Streptophyta</taxon>
        <taxon>Embryophyta</taxon>
        <taxon>Tracheophyta</taxon>
        <taxon>Spermatophyta</taxon>
        <taxon>Magnoliopsida</taxon>
        <taxon>eudicotyledons</taxon>
        <taxon>Gunneridae</taxon>
        <taxon>Pentapetalae</taxon>
        <taxon>asterids</taxon>
        <taxon>campanulids</taxon>
        <taxon>Asterales</taxon>
        <taxon>Asteraceae</taxon>
        <taxon>Asteroideae</taxon>
        <taxon>Anthemideae</taxon>
        <taxon>Anthemidinae</taxon>
        <taxon>Tanacetum</taxon>
    </lineage>
</organism>
<evidence type="ECO:0000256" key="2">
    <source>
        <dbReference type="ARBA" id="ARBA00022777"/>
    </source>
</evidence>
<dbReference type="Pfam" id="PF00294">
    <property type="entry name" value="PfkB"/>
    <property type="match status" value="1"/>
</dbReference>
<dbReference type="Gene3D" id="3.40.1190.20">
    <property type="match status" value="1"/>
</dbReference>